<dbReference type="HAMAP" id="MF_00488">
    <property type="entry name" value="Lactate_dehydrog"/>
    <property type="match status" value="1"/>
</dbReference>
<feature type="binding site" evidence="8">
    <location>
        <position position="150"/>
    </location>
    <ligand>
        <name>beta-D-fructose 1,6-bisphosphate</name>
        <dbReference type="ChEBI" id="CHEBI:32966"/>
        <note>allosteric activator</note>
    </ligand>
</feature>
<dbReference type="Gene3D" id="3.90.110.10">
    <property type="entry name" value="Lactate dehydrogenase/glycoside hydrolase, family 4, C-terminal"/>
    <property type="match status" value="1"/>
</dbReference>
<feature type="binding site" evidence="8">
    <location>
        <position position="62"/>
    </location>
    <ligand>
        <name>NAD(+)</name>
        <dbReference type="ChEBI" id="CHEBI:57540"/>
    </ligand>
</feature>
<dbReference type="GO" id="GO:0005737">
    <property type="term" value="C:cytoplasm"/>
    <property type="evidence" value="ECO:0007669"/>
    <property type="project" value="UniProtKB-SubCell"/>
</dbReference>
<dbReference type="InterPro" id="IPR015955">
    <property type="entry name" value="Lactate_DH/Glyco_Ohase_4_C"/>
</dbReference>
<dbReference type="EMBL" id="CP015285">
    <property type="protein sequence ID" value="ANC92492.1"/>
    <property type="molecule type" value="Genomic_DNA"/>
</dbReference>
<dbReference type="PIRSF" id="PIRSF000102">
    <property type="entry name" value="Lac_mal_DH"/>
    <property type="match status" value="1"/>
</dbReference>
<dbReference type="SUPFAM" id="SSF56327">
    <property type="entry name" value="LDH C-terminal domain-like"/>
    <property type="match status" value="1"/>
</dbReference>
<name>A0A160JHF9_9PROT</name>
<keyword evidence="8" id="KW-0021">Allosteric enzyme</keyword>
<feature type="binding site" evidence="10">
    <location>
        <position position="92"/>
    </location>
    <ligand>
        <name>NAD(+)</name>
        <dbReference type="ChEBI" id="CHEBI:57540"/>
    </ligand>
</feature>
<keyword evidence="5 8" id="KW-0560">Oxidoreductase</keyword>
<keyword evidence="8" id="KW-0597">Phosphoprotein</keyword>
<accession>A0A160JHF9</accession>
<dbReference type="Proteomes" id="UP000077405">
    <property type="component" value="Chromosome"/>
</dbReference>
<evidence type="ECO:0000256" key="9">
    <source>
        <dbReference type="PIRSR" id="PIRSR000102-1"/>
    </source>
</evidence>
<feature type="modified residue" description="Phosphotyrosine" evidence="8">
    <location>
        <position position="218"/>
    </location>
</feature>
<dbReference type="Gene3D" id="3.40.50.720">
    <property type="entry name" value="NAD(P)-binding Rossmann-like Domain"/>
    <property type="match status" value="1"/>
</dbReference>
<dbReference type="NCBIfam" id="TIGR01771">
    <property type="entry name" value="L-LDH-NAD"/>
    <property type="match status" value="1"/>
</dbReference>
<dbReference type="InterPro" id="IPR001236">
    <property type="entry name" value="Lactate/malate_DH_N"/>
</dbReference>
<comment type="subcellular location">
    <subcellularLocation>
        <location evidence="8">Cytoplasm</location>
    </subcellularLocation>
</comment>
<dbReference type="InterPro" id="IPR001557">
    <property type="entry name" value="L-lactate/malate_DH"/>
</dbReference>
<evidence type="ECO:0000256" key="8">
    <source>
        <dbReference type="HAMAP-Rule" id="MF_00488"/>
    </source>
</evidence>
<feature type="binding site" evidence="8">
    <location>
        <position position="140"/>
    </location>
    <ligand>
        <name>NAD(+)</name>
        <dbReference type="ChEBI" id="CHEBI:57540"/>
    </ligand>
</feature>
<evidence type="ECO:0000259" key="13">
    <source>
        <dbReference type="Pfam" id="PF02866"/>
    </source>
</evidence>
<dbReference type="InterPro" id="IPR018177">
    <property type="entry name" value="L-lactate_DH_AS"/>
</dbReference>
<dbReference type="InterPro" id="IPR011304">
    <property type="entry name" value="L-lactate_DH"/>
</dbReference>
<dbReference type="EC" id="1.1.1.27" evidence="4 8"/>
<dbReference type="PANTHER" id="PTHR43128:SF16">
    <property type="entry name" value="L-LACTATE DEHYDROGENASE"/>
    <property type="match status" value="1"/>
</dbReference>
<feature type="domain" description="Lactate/malate dehydrogenase C-terminal" evidence="13">
    <location>
        <begin position="142"/>
        <end position="306"/>
    </location>
</feature>
<feature type="binding site" evidence="8">
    <location>
        <position position="165"/>
    </location>
    <ligand>
        <name>beta-D-fructose 1,6-bisphosphate</name>
        <dbReference type="ChEBI" id="CHEBI:32966"/>
        <note>allosteric activator</note>
    </ligand>
</feature>
<dbReference type="PANTHER" id="PTHR43128">
    <property type="entry name" value="L-2-HYDROXYCARBOXYLATE DEHYDROGENASE (NAD(P)(+))"/>
    <property type="match status" value="1"/>
</dbReference>
<feature type="signal peptide" evidence="11">
    <location>
        <begin position="1"/>
        <end position="18"/>
    </location>
</feature>
<feature type="binding site" evidence="8">
    <location>
        <begin position="117"/>
        <end position="120"/>
    </location>
    <ligand>
        <name>substrate</name>
    </ligand>
</feature>
<keyword evidence="11" id="KW-0732">Signal</keyword>
<reference evidence="14 15" key="1">
    <citation type="journal article" date="2013" name="Int. J. Syst. Evol. Microbiol.">
        <title>Azospirillum humicireducens sp. nov., a nitrogen-fixing bacterium isolated from a microbial fuel cell.</title>
        <authorList>
            <person name="Zhou S."/>
            <person name="Han L."/>
            <person name="Wang Y."/>
            <person name="Yang G."/>
            <person name="Zhuang L."/>
            <person name="Hu P."/>
        </authorList>
    </citation>
    <scope>NUCLEOTIDE SEQUENCE [LARGE SCALE GENOMIC DNA]</scope>
    <source>
        <strain evidence="14 15">SgZ-5</strain>
    </source>
</reference>
<feature type="binding site" evidence="8">
    <location>
        <position position="79"/>
    </location>
    <ligand>
        <name>substrate</name>
    </ligand>
</feature>
<protein>
    <recommendedName>
        <fullName evidence="4 8">L-lactate dehydrogenase</fullName>
        <shortName evidence="8">L-LDH</shortName>
        <ecNumber evidence="4 8">1.1.1.27</ecNumber>
    </recommendedName>
</protein>
<evidence type="ECO:0000256" key="3">
    <source>
        <dbReference type="ARBA" id="ARBA00006054"/>
    </source>
</evidence>
<evidence type="ECO:0000256" key="11">
    <source>
        <dbReference type="SAM" id="SignalP"/>
    </source>
</evidence>
<comment type="catalytic activity">
    <reaction evidence="7 8">
        <text>(S)-lactate + NAD(+) = pyruvate + NADH + H(+)</text>
        <dbReference type="Rhea" id="RHEA:23444"/>
        <dbReference type="ChEBI" id="CHEBI:15361"/>
        <dbReference type="ChEBI" id="CHEBI:15378"/>
        <dbReference type="ChEBI" id="CHEBI:16651"/>
        <dbReference type="ChEBI" id="CHEBI:57540"/>
        <dbReference type="ChEBI" id="CHEBI:57945"/>
        <dbReference type="EC" id="1.1.1.27"/>
    </reaction>
</comment>
<dbReference type="PRINTS" id="PR00086">
    <property type="entry name" value="LLDHDRGNASE"/>
</dbReference>
<feature type="binding site" evidence="8">
    <location>
        <begin position="145"/>
        <end position="148"/>
    </location>
    <ligand>
        <name>substrate</name>
    </ligand>
</feature>
<feature type="chain" id="PRO_5007817341" description="L-lactate dehydrogenase" evidence="11">
    <location>
        <begin position="19"/>
        <end position="316"/>
    </location>
</feature>
<comment type="similarity">
    <text evidence="3 8">Belongs to the LDH/MDH superfamily. LDH family.</text>
</comment>
<dbReference type="OrthoDB" id="9802969at2"/>
<keyword evidence="15" id="KW-1185">Reference proteome</keyword>
<sequence>MKVGIVGAGFVGSTAAFAMVTTGAASEVVLVDMNEALAQAQAQDIAHAVPFTHAVTVRAGAYAALEGAGVVVLSAGVAQKPGETRLELLERNAKVFGAIIPEVLKAAPDAVLLVASNPVDVMTQIATRISGLPRNRVIGSGTVLDTARFRALLAEQLAVTPRSVHAHVVGEHGDSEVLLWSSATVAGLPVEQAADQLRRSLTAEDRAAIDEGVRRAAYRIINGKGHTAFGIAGGLARLVSAIGADERMVATCAMLTDDVCGVPQVVLSLPRVIGAGGVLDTVLPNLSAEEAAALRRSAEILKEAADGVERRMGWTS</sequence>
<dbReference type="CDD" id="cd05292">
    <property type="entry name" value="LDH_2"/>
    <property type="match status" value="1"/>
</dbReference>
<dbReference type="RefSeq" id="WP_063635545.1">
    <property type="nucleotide sequence ID" value="NZ_CP015285.1"/>
</dbReference>
<keyword evidence="8" id="KW-0963">Cytoplasm</keyword>
<evidence type="ECO:0000259" key="12">
    <source>
        <dbReference type="Pfam" id="PF00056"/>
    </source>
</evidence>
<feature type="binding site" evidence="8 10">
    <location>
        <position position="32"/>
    </location>
    <ligand>
        <name>NAD(+)</name>
        <dbReference type="ChEBI" id="CHEBI:57540"/>
    </ligand>
</feature>
<dbReference type="GO" id="GO:0006089">
    <property type="term" value="P:lactate metabolic process"/>
    <property type="evidence" value="ECO:0007669"/>
    <property type="project" value="TreeGrafter"/>
</dbReference>
<comment type="function">
    <text evidence="1">Catalyzes the reversible oxidation of malate to oxaloacetate.</text>
</comment>
<dbReference type="InterPro" id="IPR022383">
    <property type="entry name" value="Lactate/malate_DH_C"/>
</dbReference>
<comment type="subunit">
    <text evidence="8">Homotetramer.</text>
</comment>
<feature type="active site" description="Proton acceptor" evidence="8 9">
    <location>
        <position position="172"/>
    </location>
</feature>
<dbReference type="PROSITE" id="PS00064">
    <property type="entry name" value="L_LDH"/>
    <property type="match status" value="1"/>
</dbReference>
<comment type="caution">
    <text evidence="8">Lacks conserved residue(s) required for the propagation of feature annotation.</text>
</comment>
<evidence type="ECO:0000313" key="14">
    <source>
        <dbReference type="EMBL" id="ANC92492.1"/>
    </source>
</evidence>
<organism evidence="14 15">
    <name type="scientific">Azospirillum humicireducens</name>
    <dbReference type="NCBI Taxonomy" id="1226968"/>
    <lineage>
        <taxon>Bacteria</taxon>
        <taxon>Pseudomonadati</taxon>
        <taxon>Pseudomonadota</taxon>
        <taxon>Alphaproteobacteria</taxon>
        <taxon>Rhodospirillales</taxon>
        <taxon>Azospirillaceae</taxon>
        <taxon>Azospirillum</taxon>
    </lineage>
</organism>
<feature type="binding site" evidence="8">
    <location>
        <position position="227"/>
    </location>
    <ligand>
        <name>substrate</name>
    </ligand>
</feature>
<evidence type="ECO:0000256" key="1">
    <source>
        <dbReference type="ARBA" id="ARBA00003966"/>
    </source>
</evidence>
<feature type="binding site" evidence="8">
    <location>
        <begin position="76"/>
        <end position="77"/>
    </location>
    <ligand>
        <name>NAD(+)</name>
        <dbReference type="ChEBI" id="CHEBI:57540"/>
    </ligand>
</feature>
<evidence type="ECO:0000256" key="2">
    <source>
        <dbReference type="ARBA" id="ARBA00004843"/>
    </source>
</evidence>
<dbReference type="InterPro" id="IPR036291">
    <property type="entry name" value="NAD(P)-bd_dom_sf"/>
</dbReference>
<comment type="activity regulation">
    <text evidence="8">Allosterically activated by fructose 1,6-bisphosphate (FBP).</text>
</comment>
<comment type="pathway">
    <text evidence="2 8">Fermentation; pyruvate fermentation to lactate; (S)-lactate from pyruvate: step 1/1.</text>
</comment>
<evidence type="ECO:0000256" key="7">
    <source>
        <dbReference type="ARBA" id="ARBA00049258"/>
    </source>
</evidence>
<comment type="function">
    <text evidence="8">Catalyzes the conversion of lactate to pyruvate.</text>
</comment>
<dbReference type="UniPathway" id="UPA00554">
    <property type="reaction ID" value="UER00611"/>
</dbReference>
<dbReference type="STRING" id="1226968.A6A40_11610"/>
<evidence type="ECO:0000256" key="4">
    <source>
        <dbReference type="ARBA" id="ARBA00012967"/>
    </source>
</evidence>
<evidence type="ECO:0000256" key="6">
    <source>
        <dbReference type="ARBA" id="ARBA00023027"/>
    </source>
</evidence>
<evidence type="ECO:0000313" key="15">
    <source>
        <dbReference type="Proteomes" id="UP000077405"/>
    </source>
</evidence>
<dbReference type="Pfam" id="PF02866">
    <property type="entry name" value="Ldh_1_C"/>
    <property type="match status" value="1"/>
</dbReference>
<feature type="binding site" evidence="8">
    <location>
        <begin position="115"/>
        <end position="117"/>
    </location>
    <ligand>
        <name>NAD(+)</name>
        <dbReference type="ChEBI" id="CHEBI:57540"/>
    </ligand>
</feature>
<dbReference type="GO" id="GO:0006096">
    <property type="term" value="P:glycolytic process"/>
    <property type="evidence" value="ECO:0007669"/>
    <property type="project" value="UniProtKB-UniRule"/>
</dbReference>
<feature type="binding site" evidence="8">
    <location>
        <position position="85"/>
    </location>
    <ligand>
        <name>substrate</name>
    </ligand>
</feature>
<dbReference type="AlphaFoldDB" id="A0A160JHF9"/>
<keyword evidence="6 8" id="KW-0520">NAD</keyword>
<dbReference type="Pfam" id="PF00056">
    <property type="entry name" value="Ldh_1_N"/>
    <property type="match status" value="1"/>
</dbReference>
<feature type="binding site" evidence="8">
    <location>
        <position position="11"/>
    </location>
    <ligand>
        <name>NAD(+)</name>
        <dbReference type="ChEBI" id="CHEBI:57540"/>
    </ligand>
</feature>
<evidence type="ECO:0000256" key="10">
    <source>
        <dbReference type="PIRSR" id="PIRSR000102-3"/>
    </source>
</evidence>
<proteinExistence type="inferred from homology"/>
<dbReference type="GO" id="GO:0004459">
    <property type="term" value="F:L-lactate dehydrogenase (NAD+) activity"/>
    <property type="evidence" value="ECO:0007669"/>
    <property type="project" value="UniProtKB-UniRule"/>
</dbReference>
<feature type="domain" description="Lactate/malate dehydrogenase N-terminal" evidence="12">
    <location>
        <begin position="1"/>
        <end position="139"/>
    </location>
</feature>
<evidence type="ECO:0000256" key="5">
    <source>
        <dbReference type="ARBA" id="ARBA00023002"/>
    </source>
</evidence>
<dbReference type="SUPFAM" id="SSF51735">
    <property type="entry name" value="NAD(P)-binding Rossmann-fold domains"/>
    <property type="match status" value="1"/>
</dbReference>
<gene>
    <name evidence="8" type="primary">ldh</name>
    <name evidence="14" type="ORF">A6A40_11610</name>
</gene>
<dbReference type="KEGG" id="ahu:A6A40_11610"/>
<feature type="binding site" evidence="10">
    <location>
        <begin position="7"/>
        <end position="12"/>
    </location>
    <ligand>
        <name>NAD(+)</name>
        <dbReference type="ChEBI" id="CHEBI:57540"/>
    </ligand>
</feature>